<evidence type="ECO:0000256" key="1">
    <source>
        <dbReference type="SAM" id="SignalP"/>
    </source>
</evidence>
<sequence>MQRKFALRLLALVVTETKFHTTDATKLRRPPPYYFGTHLVFSPTSTDIQTRGPSLQNTPTLCDHLKGTQSTFLHPHLKLSPPHRFYRNNKLPMANNTTSPAPAAAASSPAFAGAGVAAHVLNQVNLALTALGNSVDTLTAAAVTLAGSSMSGMADALAAAAQVQTARVNAETAVSAIATIPTHMVPPHMAAPTQGAHLRNSAPWTAGLLYTVVPSTPLTSVPDNGGKWFAITHGKYISLTQNSSISLTAFSGISTGLSQKFNNQTDALNHFNGALAIHSLAVLG</sequence>
<dbReference type="EMBL" id="JARKIB010000655">
    <property type="protein sequence ID" value="KAJ7695517.1"/>
    <property type="molecule type" value="Genomic_DNA"/>
</dbReference>
<feature type="chain" id="PRO_5042062926" evidence="1">
    <location>
        <begin position="25"/>
        <end position="284"/>
    </location>
</feature>
<keyword evidence="3" id="KW-1185">Reference proteome</keyword>
<gene>
    <name evidence="2" type="ORF">B0H16DRAFT_1750693</name>
</gene>
<comment type="caution">
    <text evidence="2">The sequence shown here is derived from an EMBL/GenBank/DDBJ whole genome shotgun (WGS) entry which is preliminary data.</text>
</comment>
<accession>A0AAD7DQX3</accession>
<reference evidence="2" key="1">
    <citation type="submission" date="2023-03" db="EMBL/GenBank/DDBJ databases">
        <title>Massive genome expansion in bonnet fungi (Mycena s.s.) driven by repeated elements and novel gene families across ecological guilds.</title>
        <authorList>
            <consortium name="Lawrence Berkeley National Laboratory"/>
            <person name="Harder C.B."/>
            <person name="Miyauchi S."/>
            <person name="Viragh M."/>
            <person name="Kuo A."/>
            <person name="Thoen E."/>
            <person name="Andreopoulos B."/>
            <person name="Lu D."/>
            <person name="Skrede I."/>
            <person name="Drula E."/>
            <person name="Henrissat B."/>
            <person name="Morin E."/>
            <person name="Kohler A."/>
            <person name="Barry K."/>
            <person name="LaButti K."/>
            <person name="Morin E."/>
            <person name="Salamov A."/>
            <person name="Lipzen A."/>
            <person name="Mereny Z."/>
            <person name="Hegedus B."/>
            <person name="Baldrian P."/>
            <person name="Stursova M."/>
            <person name="Weitz H."/>
            <person name="Taylor A."/>
            <person name="Grigoriev I.V."/>
            <person name="Nagy L.G."/>
            <person name="Martin F."/>
            <person name="Kauserud H."/>
        </authorList>
    </citation>
    <scope>NUCLEOTIDE SEQUENCE</scope>
    <source>
        <strain evidence="2">CBHHK182m</strain>
    </source>
</reference>
<proteinExistence type="predicted"/>
<evidence type="ECO:0000313" key="3">
    <source>
        <dbReference type="Proteomes" id="UP001215598"/>
    </source>
</evidence>
<dbReference type="Proteomes" id="UP001215598">
    <property type="component" value="Unassembled WGS sequence"/>
</dbReference>
<dbReference type="AlphaFoldDB" id="A0AAD7DQX3"/>
<name>A0AAD7DQX3_9AGAR</name>
<organism evidence="2 3">
    <name type="scientific">Mycena metata</name>
    <dbReference type="NCBI Taxonomy" id="1033252"/>
    <lineage>
        <taxon>Eukaryota</taxon>
        <taxon>Fungi</taxon>
        <taxon>Dikarya</taxon>
        <taxon>Basidiomycota</taxon>
        <taxon>Agaricomycotina</taxon>
        <taxon>Agaricomycetes</taxon>
        <taxon>Agaricomycetidae</taxon>
        <taxon>Agaricales</taxon>
        <taxon>Marasmiineae</taxon>
        <taxon>Mycenaceae</taxon>
        <taxon>Mycena</taxon>
    </lineage>
</organism>
<keyword evidence="1" id="KW-0732">Signal</keyword>
<evidence type="ECO:0000313" key="2">
    <source>
        <dbReference type="EMBL" id="KAJ7695517.1"/>
    </source>
</evidence>
<feature type="signal peptide" evidence="1">
    <location>
        <begin position="1"/>
        <end position="24"/>
    </location>
</feature>
<protein>
    <submittedName>
        <fullName evidence="2">Uncharacterized protein</fullName>
    </submittedName>
</protein>